<gene>
    <name evidence="3" type="ORF">DIATSA_LOCUS11261</name>
</gene>
<dbReference type="OrthoDB" id="276721at2759"/>
<reference evidence="3" key="2">
    <citation type="submission" date="2022-10" db="EMBL/GenBank/DDBJ databases">
        <authorList>
            <consortium name="ENA_rothamsted_submissions"/>
            <consortium name="culmorum"/>
            <person name="King R."/>
        </authorList>
    </citation>
    <scope>NUCLEOTIDE SEQUENCE</scope>
</reference>
<accession>A0A9N9RC14</accession>
<evidence type="ECO:0000313" key="4">
    <source>
        <dbReference type="Proteomes" id="UP001153714"/>
    </source>
</evidence>
<evidence type="ECO:0008006" key="5">
    <source>
        <dbReference type="Google" id="ProtNLM"/>
    </source>
</evidence>
<dbReference type="Pfam" id="PF01370">
    <property type="entry name" value="Epimerase"/>
    <property type="match status" value="1"/>
</dbReference>
<proteinExistence type="predicted"/>
<dbReference type="InterPro" id="IPR036291">
    <property type="entry name" value="NAD(P)-bd_dom_sf"/>
</dbReference>
<dbReference type="Pfam" id="PF08338">
    <property type="entry name" value="DUF1731"/>
    <property type="match status" value="1"/>
</dbReference>
<keyword evidence="4" id="KW-1185">Reference proteome</keyword>
<dbReference type="NCBIfam" id="TIGR01777">
    <property type="entry name" value="yfcH"/>
    <property type="match status" value="1"/>
</dbReference>
<dbReference type="AlphaFoldDB" id="A0A9N9RC14"/>
<name>A0A9N9RC14_9NEOP</name>
<dbReference type="PANTHER" id="PTHR11092">
    <property type="entry name" value="SUGAR NUCLEOTIDE EPIMERASE RELATED"/>
    <property type="match status" value="1"/>
</dbReference>
<dbReference type="PANTHER" id="PTHR11092:SF0">
    <property type="entry name" value="EPIMERASE FAMILY PROTEIN SDR39U1"/>
    <property type="match status" value="1"/>
</dbReference>
<dbReference type="SUPFAM" id="SSF51735">
    <property type="entry name" value="NAD(P)-binding Rossmann-fold domains"/>
    <property type="match status" value="1"/>
</dbReference>
<dbReference type="InterPro" id="IPR010099">
    <property type="entry name" value="SDR39U1"/>
</dbReference>
<dbReference type="Proteomes" id="UP001153714">
    <property type="component" value="Chromosome 6"/>
</dbReference>
<evidence type="ECO:0000259" key="1">
    <source>
        <dbReference type="Pfam" id="PF01370"/>
    </source>
</evidence>
<protein>
    <recommendedName>
        <fullName evidence="5">Epimerase family protein SDR39U1</fullName>
    </recommendedName>
</protein>
<feature type="domain" description="DUF1731" evidence="2">
    <location>
        <begin position="261"/>
        <end position="307"/>
    </location>
</feature>
<dbReference type="Gene3D" id="3.40.50.720">
    <property type="entry name" value="NAD(P)-binding Rossmann-like Domain"/>
    <property type="match status" value="1"/>
</dbReference>
<dbReference type="InterPro" id="IPR001509">
    <property type="entry name" value="Epimerase_deHydtase"/>
</dbReference>
<dbReference type="InterPro" id="IPR013549">
    <property type="entry name" value="DUF1731"/>
</dbReference>
<sequence>MFLNLHINYKDTKKCSVHLRFSGGGTGFIGKNLGELLIANGYNVMNVARMPGTSNISWSTLELSGLPNRTCAVVNLAGQQFMDFTKSWTPGFKQNVQNSRIYTTKALAKAINESRDKPKVFVLLTGVGAYEPSDRNKYDESSPTTGIDFFSRLTVEWEKAASIDPPVRLVIIRSGAVLGRWGGMIKNMFLPFYFGFGGRIGTGKQYLPWIHIDDLTSLIKFAIENDNISGILNGVSPKVITNEEFTKSFAKALRRPAVFPVPESILNLFLNPERAMIMTKGQYVIPKRVLEYGFKYRYEDIDDACREFAHLCPKKHPLK</sequence>
<dbReference type="EMBL" id="OU893337">
    <property type="protein sequence ID" value="CAG9793848.1"/>
    <property type="molecule type" value="Genomic_DNA"/>
</dbReference>
<organism evidence="3 4">
    <name type="scientific">Diatraea saccharalis</name>
    <name type="common">sugarcane borer</name>
    <dbReference type="NCBI Taxonomy" id="40085"/>
    <lineage>
        <taxon>Eukaryota</taxon>
        <taxon>Metazoa</taxon>
        <taxon>Ecdysozoa</taxon>
        <taxon>Arthropoda</taxon>
        <taxon>Hexapoda</taxon>
        <taxon>Insecta</taxon>
        <taxon>Pterygota</taxon>
        <taxon>Neoptera</taxon>
        <taxon>Endopterygota</taxon>
        <taxon>Lepidoptera</taxon>
        <taxon>Glossata</taxon>
        <taxon>Ditrysia</taxon>
        <taxon>Pyraloidea</taxon>
        <taxon>Crambidae</taxon>
        <taxon>Crambinae</taxon>
        <taxon>Diatraea</taxon>
    </lineage>
</organism>
<reference evidence="3" key="1">
    <citation type="submission" date="2021-12" db="EMBL/GenBank/DDBJ databases">
        <authorList>
            <person name="King R."/>
        </authorList>
    </citation>
    <scope>NUCLEOTIDE SEQUENCE</scope>
</reference>
<feature type="domain" description="NAD-dependent epimerase/dehydratase" evidence="1">
    <location>
        <begin position="24"/>
        <end position="226"/>
    </location>
</feature>
<evidence type="ECO:0000313" key="3">
    <source>
        <dbReference type="EMBL" id="CAG9793848.1"/>
    </source>
</evidence>
<evidence type="ECO:0000259" key="2">
    <source>
        <dbReference type="Pfam" id="PF08338"/>
    </source>
</evidence>